<organism evidence="1 2">
    <name type="scientific">Vitis vinifera</name>
    <name type="common">Grape</name>
    <dbReference type="NCBI Taxonomy" id="29760"/>
    <lineage>
        <taxon>Eukaryota</taxon>
        <taxon>Viridiplantae</taxon>
        <taxon>Streptophyta</taxon>
        <taxon>Embryophyta</taxon>
        <taxon>Tracheophyta</taxon>
        <taxon>Spermatophyta</taxon>
        <taxon>Magnoliopsida</taxon>
        <taxon>eudicotyledons</taxon>
        <taxon>Gunneridae</taxon>
        <taxon>Pentapetalae</taxon>
        <taxon>rosids</taxon>
        <taxon>Vitales</taxon>
        <taxon>Vitaceae</taxon>
        <taxon>Viteae</taxon>
        <taxon>Vitis</taxon>
    </lineage>
</organism>
<reference evidence="2" key="1">
    <citation type="journal article" date="2007" name="Nature">
        <title>The grapevine genome sequence suggests ancestral hexaploidization in major angiosperm phyla.</title>
        <authorList>
            <consortium name="The French-Italian Public Consortium for Grapevine Genome Characterization."/>
            <person name="Jaillon O."/>
            <person name="Aury J.-M."/>
            <person name="Noel B."/>
            <person name="Policriti A."/>
            <person name="Clepet C."/>
            <person name="Casagrande A."/>
            <person name="Choisne N."/>
            <person name="Aubourg S."/>
            <person name="Vitulo N."/>
            <person name="Jubin C."/>
            <person name="Vezzi A."/>
            <person name="Legeai F."/>
            <person name="Hugueney P."/>
            <person name="Dasilva C."/>
            <person name="Horner D."/>
            <person name="Mica E."/>
            <person name="Jublot D."/>
            <person name="Poulain J."/>
            <person name="Bruyere C."/>
            <person name="Billault A."/>
            <person name="Segurens B."/>
            <person name="Gouyvenoux M."/>
            <person name="Ugarte E."/>
            <person name="Cattonaro F."/>
            <person name="Anthouard V."/>
            <person name="Vico V."/>
            <person name="Del Fabbro C."/>
            <person name="Alaux M."/>
            <person name="Di Gaspero G."/>
            <person name="Dumas V."/>
            <person name="Felice N."/>
            <person name="Paillard S."/>
            <person name="Juman I."/>
            <person name="Moroldo M."/>
            <person name="Scalabrin S."/>
            <person name="Canaguier A."/>
            <person name="Le Clainche I."/>
            <person name="Malacrida G."/>
            <person name="Durand E."/>
            <person name="Pesole G."/>
            <person name="Laucou V."/>
            <person name="Chatelet P."/>
            <person name="Merdinoglu D."/>
            <person name="Delledonne M."/>
            <person name="Pezzotti M."/>
            <person name="Lecharny A."/>
            <person name="Scarpelli C."/>
            <person name="Artiguenave F."/>
            <person name="Pe M.E."/>
            <person name="Valle G."/>
            <person name="Morgante M."/>
            <person name="Caboche M."/>
            <person name="Adam-Blondon A.-F."/>
            <person name="Weissenbach J."/>
            <person name="Quetier F."/>
            <person name="Wincker P."/>
        </authorList>
    </citation>
    <scope>NUCLEOTIDE SEQUENCE [LARGE SCALE GENOMIC DNA]</scope>
    <source>
        <strain evidence="2">cv. Pinot noir / PN40024</strain>
    </source>
</reference>
<dbReference type="Proteomes" id="UP000009183">
    <property type="component" value="Chromosome 15"/>
</dbReference>
<sequence>MFPIPTAKCPFRPHTHNSSLTIFQPIPSGVIASLTAVFFISGPAPHGSLSHWPSLLATFSLSH</sequence>
<dbReference type="HOGENOM" id="CLU_2890359_0_0_1"/>
<protein>
    <submittedName>
        <fullName evidence="1">Uncharacterized protein</fullName>
    </submittedName>
</protein>
<dbReference type="InParanoid" id="D7UB49"/>
<evidence type="ECO:0000313" key="1">
    <source>
        <dbReference type="EMBL" id="CBI39973.3"/>
    </source>
</evidence>
<accession>D7UB49</accession>
<dbReference type="EMBL" id="FN596748">
    <property type="protein sequence ID" value="CBI39973.3"/>
    <property type="molecule type" value="Genomic_DNA"/>
</dbReference>
<name>D7UB49_VITVI</name>
<proteinExistence type="predicted"/>
<keyword evidence="2" id="KW-1185">Reference proteome</keyword>
<evidence type="ECO:0000313" key="2">
    <source>
        <dbReference type="Proteomes" id="UP000009183"/>
    </source>
</evidence>
<dbReference type="AlphaFoldDB" id="D7UB49"/>
<gene>
    <name evidence="1" type="ordered locus">VIT_15s0024g01340</name>
</gene>
<dbReference type="PaxDb" id="29760-VIT_15s0024g01340.t01"/>